<evidence type="ECO:0000313" key="1">
    <source>
        <dbReference type="EMBL" id="MED6225111.1"/>
    </source>
</evidence>
<name>A0ABU6ZSX8_9FABA</name>
<reference evidence="1 2" key="1">
    <citation type="journal article" date="2023" name="Plants (Basel)">
        <title>Bridging the Gap: Combining Genomics and Transcriptomics Approaches to Understand Stylosanthes scabra, an Orphan Legume from the Brazilian Caatinga.</title>
        <authorList>
            <person name="Ferreira-Neto J.R.C."/>
            <person name="da Silva M.D."/>
            <person name="Binneck E."/>
            <person name="de Melo N.F."/>
            <person name="da Silva R.H."/>
            <person name="de Melo A.L.T.M."/>
            <person name="Pandolfi V."/>
            <person name="Bustamante F.O."/>
            <person name="Brasileiro-Vidal A.C."/>
            <person name="Benko-Iseppon A.M."/>
        </authorList>
    </citation>
    <scope>NUCLEOTIDE SEQUENCE [LARGE SCALE GENOMIC DNA]</scope>
    <source>
        <tissue evidence="1">Leaves</tissue>
    </source>
</reference>
<accession>A0ABU6ZSX8</accession>
<evidence type="ECO:0000313" key="2">
    <source>
        <dbReference type="Proteomes" id="UP001341840"/>
    </source>
</evidence>
<keyword evidence="2" id="KW-1185">Reference proteome</keyword>
<organism evidence="1 2">
    <name type="scientific">Stylosanthes scabra</name>
    <dbReference type="NCBI Taxonomy" id="79078"/>
    <lineage>
        <taxon>Eukaryota</taxon>
        <taxon>Viridiplantae</taxon>
        <taxon>Streptophyta</taxon>
        <taxon>Embryophyta</taxon>
        <taxon>Tracheophyta</taxon>
        <taxon>Spermatophyta</taxon>
        <taxon>Magnoliopsida</taxon>
        <taxon>eudicotyledons</taxon>
        <taxon>Gunneridae</taxon>
        <taxon>Pentapetalae</taxon>
        <taxon>rosids</taxon>
        <taxon>fabids</taxon>
        <taxon>Fabales</taxon>
        <taxon>Fabaceae</taxon>
        <taxon>Papilionoideae</taxon>
        <taxon>50 kb inversion clade</taxon>
        <taxon>dalbergioids sensu lato</taxon>
        <taxon>Dalbergieae</taxon>
        <taxon>Pterocarpus clade</taxon>
        <taxon>Stylosanthes</taxon>
    </lineage>
</organism>
<protein>
    <submittedName>
        <fullName evidence="1">Uncharacterized protein</fullName>
    </submittedName>
</protein>
<dbReference type="EMBL" id="JASCZI010273619">
    <property type="protein sequence ID" value="MED6225111.1"/>
    <property type="molecule type" value="Genomic_DNA"/>
</dbReference>
<sequence length="115" mass="12580">MGFGGVFTHRSGLCVDMPYLGCWAWRRVEVSTHMRSVGRICVENRGVFGLGDGWQGKLGLWLARICVGVTHMRGEPEPGSQGLGSPVMSFHAYTCPEPSNIPVETPLYPIRLSCA</sequence>
<proteinExistence type="predicted"/>
<gene>
    <name evidence="1" type="ORF">PIB30_090582</name>
</gene>
<dbReference type="Proteomes" id="UP001341840">
    <property type="component" value="Unassembled WGS sequence"/>
</dbReference>
<comment type="caution">
    <text evidence="1">The sequence shown here is derived from an EMBL/GenBank/DDBJ whole genome shotgun (WGS) entry which is preliminary data.</text>
</comment>